<reference evidence="4 5" key="1">
    <citation type="submission" date="2023-10" db="EMBL/GenBank/DDBJ databases">
        <authorList>
            <person name="Maclean D."/>
            <person name="Macfadyen A."/>
        </authorList>
    </citation>
    <scope>NUCLEOTIDE SEQUENCE [LARGE SCALE GENOMIC DNA]</scope>
</reference>
<dbReference type="PROSITE" id="PS00028">
    <property type="entry name" value="ZINC_FINGER_C2H2_1"/>
    <property type="match status" value="1"/>
</dbReference>
<evidence type="ECO:0000256" key="1">
    <source>
        <dbReference type="PROSITE-ProRule" id="PRU00042"/>
    </source>
</evidence>
<keyword evidence="1" id="KW-0862">Zinc</keyword>
<dbReference type="SUPFAM" id="SSF57667">
    <property type="entry name" value="beta-beta-alpha zinc fingers"/>
    <property type="match status" value="1"/>
</dbReference>
<protein>
    <recommendedName>
        <fullName evidence="3">C2H2-type domain-containing protein</fullName>
    </recommendedName>
</protein>
<feature type="region of interest" description="Disordered" evidence="2">
    <location>
        <begin position="64"/>
        <end position="92"/>
    </location>
</feature>
<evidence type="ECO:0000313" key="4">
    <source>
        <dbReference type="EMBL" id="CAK0776521.1"/>
    </source>
</evidence>
<name>A0AAV1I4L6_9CHLO</name>
<feature type="domain" description="C2H2-type" evidence="3">
    <location>
        <begin position="41"/>
        <end position="70"/>
    </location>
</feature>
<organism evidence="4 5">
    <name type="scientific">Coccomyxa viridis</name>
    <dbReference type="NCBI Taxonomy" id="1274662"/>
    <lineage>
        <taxon>Eukaryota</taxon>
        <taxon>Viridiplantae</taxon>
        <taxon>Chlorophyta</taxon>
        <taxon>core chlorophytes</taxon>
        <taxon>Trebouxiophyceae</taxon>
        <taxon>Trebouxiophyceae incertae sedis</taxon>
        <taxon>Coccomyxaceae</taxon>
        <taxon>Coccomyxa</taxon>
    </lineage>
</organism>
<dbReference type="Proteomes" id="UP001314263">
    <property type="component" value="Unassembled WGS sequence"/>
</dbReference>
<keyword evidence="5" id="KW-1185">Reference proteome</keyword>
<dbReference type="Pfam" id="PF00096">
    <property type="entry name" value="zf-C2H2"/>
    <property type="match status" value="1"/>
</dbReference>
<accession>A0AAV1I4L6</accession>
<evidence type="ECO:0000259" key="3">
    <source>
        <dbReference type="PROSITE" id="PS50157"/>
    </source>
</evidence>
<evidence type="ECO:0000313" key="5">
    <source>
        <dbReference type="Proteomes" id="UP001314263"/>
    </source>
</evidence>
<proteinExistence type="predicted"/>
<keyword evidence="1" id="KW-0479">Metal-binding</keyword>
<dbReference type="GO" id="GO:0008270">
    <property type="term" value="F:zinc ion binding"/>
    <property type="evidence" value="ECO:0007669"/>
    <property type="project" value="UniProtKB-KW"/>
</dbReference>
<evidence type="ECO:0000256" key="2">
    <source>
        <dbReference type="SAM" id="MobiDB-lite"/>
    </source>
</evidence>
<feature type="compositionally biased region" description="Basic and acidic residues" evidence="2">
    <location>
        <begin position="68"/>
        <end position="86"/>
    </location>
</feature>
<sequence>MDMTEPDYRCSTCDRRFDFKSEYDRHMSNKYPCVKKGGARYTCDVCDERFDLRTRYNQHMRTQRHMRKVEAREAETQQLHQDRVDEPGSSTDQNVVINGSFDSHSTHAANNDLSDLDIQPRDFNKSDNSYMDDIKVTELIKLLGVKKKCGLRPFINAMKALLLSDARPQNHNVLLESLDAEYAYVYHQRHWRGVEPDTVIEDTMNEVAVSLLDAEYELEKGMSKTAFKCFTKTRDRIEQETSGTVREHSKDVEALLDEAAKCLVAFTVSRPGLLAFAKRDAATAPPARRIRTRDLPTWQIGGERWLAFKRMQETGDYPDPPGIDAPGFELP</sequence>
<dbReference type="InterPro" id="IPR036236">
    <property type="entry name" value="Znf_C2H2_sf"/>
</dbReference>
<dbReference type="SMART" id="SM00355">
    <property type="entry name" value="ZnF_C2H2"/>
    <property type="match status" value="2"/>
</dbReference>
<dbReference type="AlphaFoldDB" id="A0AAV1I4L6"/>
<gene>
    <name evidence="4" type="ORF">CVIRNUC_004387</name>
</gene>
<dbReference type="Gene3D" id="3.30.160.60">
    <property type="entry name" value="Classic Zinc Finger"/>
    <property type="match status" value="1"/>
</dbReference>
<keyword evidence="1" id="KW-0863">Zinc-finger</keyword>
<dbReference type="InterPro" id="IPR013087">
    <property type="entry name" value="Znf_C2H2_type"/>
</dbReference>
<dbReference type="EMBL" id="CAUYUE010000005">
    <property type="protein sequence ID" value="CAK0776521.1"/>
    <property type="molecule type" value="Genomic_DNA"/>
</dbReference>
<comment type="caution">
    <text evidence="4">The sequence shown here is derived from an EMBL/GenBank/DDBJ whole genome shotgun (WGS) entry which is preliminary data.</text>
</comment>
<dbReference type="PROSITE" id="PS50157">
    <property type="entry name" value="ZINC_FINGER_C2H2_2"/>
    <property type="match status" value="1"/>
</dbReference>